<dbReference type="Ensembl" id="ENSCAFT00020017746.1">
    <property type="protein sequence ID" value="ENSCAFP00020015273.1"/>
    <property type="gene ID" value="ENSCAFG00020012281.1"/>
</dbReference>
<dbReference type="InterPro" id="IPR029071">
    <property type="entry name" value="Ubiquitin-like_domsf"/>
</dbReference>
<dbReference type="SUPFAM" id="SSF54236">
    <property type="entry name" value="Ubiquitin-like"/>
    <property type="match status" value="1"/>
</dbReference>
<reference evidence="6" key="2">
    <citation type="submission" date="2025-09" db="UniProtKB">
        <authorList>
            <consortium name="Ensembl"/>
        </authorList>
    </citation>
    <scope>IDENTIFICATION</scope>
</reference>
<dbReference type="Pfam" id="PF02991">
    <property type="entry name" value="ATG8"/>
    <property type="match status" value="1"/>
</dbReference>
<evidence type="ECO:0000313" key="7">
    <source>
        <dbReference type="Proteomes" id="UP000694391"/>
    </source>
</evidence>
<dbReference type="AlphaFoldDB" id="A0A8C0KH31"/>
<keyword evidence="4 5" id="KW-0449">Lipoprotein</keyword>
<keyword evidence="3" id="KW-0472">Membrane</keyword>
<comment type="subcellular location">
    <subcellularLocation>
        <location evidence="1">Membrane</location>
    </subcellularLocation>
</comment>
<organism evidence="6 7">
    <name type="scientific">Canis lupus dingo</name>
    <name type="common">dingo</name>
    <dbReference type="NCBI Taxonomy" id="286419"/>
    <lineage>
        <taxon>Eukaryota</taxon>
        <taxon>Metazoa</taxon>
        <taxon>Chordata</taxon>
        <taxon>Craniata</taxon>
        <taxon>Vertebrata</taxon>
        <taxon>Euteleostomi</taxon>
        <taxon>Mammalia</taxon>
        <taxon>Eutheria</taxon>
        <taxon>Laurasiatheria</taxon>
        <taxon>Carnivora</taxon>
        <taxon>Caniformia</taxon>
        <taxon>Canidae</taxon>
        <taxon>Canis</taxon>
    </lineage>
</organism>
<evidence type="ECO:0000256" key="4">
    <source>
        <dbReference type="ARBA" id="ARBA00023288"/>
    </source>
</evidence>
<dbReference type="GeneTree" id="ENSGT00950000186028"/>
<evidence type="ECO:0000313" key="6">
    <source>
        <dbReference type="Ensembl" id="ENSCAFP00020015273.1"/>
    </source>
</evidence>
<evidence type="ECO:0000256" key="1">
    <source>
        <dbReference type="ARBA" id="ARBA00004370"/>
    </source>
</evidence>
<proteinExistence type="inferred from homology"/>
<reference evidence="6" key="1">
    <citation type="submission" date="2025-08" db="UniProtKB">
        <authorList>
            <consortium name="Ensembl"/>
        </authorList>
    </citation>
    <scope>IDENTIFICATION</scope>
</reference>
<feature type="lipid moiety-binding region" description="Phosphatidylserine amidated glycine; alternate" evidence="5">
    <location>
        <position position="58"/>
    </location>
</feature>
<dbReference type="Gene3D" id="3.10.20.90">
    <property type="entry name" value="Phosphatidylinositol 3-kinase Catalytic Subunit, Chain A, domain 1"/>
    <property type="match status" value="1"/>
</dbReference>
<comment type="similarity">
    <text evidence="2">Belongs to the ATG8 family.</text>
</comment>
<dbReference type="InterPro" id="IPR004241">
    <property type="entry name" value="Atg8-like"/>
</dbReference>
<dbReference type="GO" id="GO:0016020">
    <property type="term" value="C:membrane"/>
    <property type="evidence" value="ECO:0007669"/>
    <property type="project" value="UniProtKB-SubCell"/>
</dbReference>
<evidence type="ECO:0000256" key="2">
    <source>
        <dbReference type="ARBA" id="ARBA00007293"/>
    </source>
</evidence>
<evidence type="ECO:0000256" key="5">
    <source>
        <dbReference type="PIRSR" id="PIRSR604241-50"/>
    </source>
</evidence>
<dbReference type="Proteomes" id="UP000694391">
    <property type="component" value="Unplaced"/>
</dbReference>
<accession>A0A8C0KH31</accession>
<evidence type="ECO:0000256" key="3">
    <source>
        <dbReference type="ARBA" id="ARBA00023136"/>
    </source>
</evidence>
<sequence length="62" mass="7305">VSEFIRIIRRCLWLHTTQVFSPLVDRCNMSMQISEVCESEKEEDRFLCMVYASQETSGMKLV</sequence>
<protein>
    <submittedName>
        <fullName evidence="6">Uncharacterized protein</fullName>
    </submittedName>
</protein>
<keyword evidence="7" id="KW-1185">Reference proteome</keyword>
<name>A0A8C0KH31_CANLU</name>